<evidence type="ECO:0000313" key="4">
    <source>
        <dbReference type="EMBL" id="GAX85804.1"/>
    </source>
</evidence>
<dbReference type="PANTHER" id="PTHR43157:SF31">
    <property type="entry name" value="PHOSPHATIDYLINOSITOL-GLYCAN BIOSYNTHESIS CLASS F PROTEIN"/>
    <property type="match status" value="1"/>
</dbReference>
<dbReference type="Proteomes" id="UP000232323">
    <property type="component" value="Unassembled WGS sequence"/>
</dbReference>
<dbReference type="Pfam" id="PF00106">
    <property type="entry name" value="adh_short"/>
    <property type="match status" value="1"/>
</dbReference>
<keyword evidence="1" id="KW-0560">Oxidoreductase</keyword>
<proteinExistence type="predicted"/>
<dbReference type="EMBL" id="BEGY01000193">
    <property type="protein sequence ID" value="GAX85804.1"/>
    <property type="molecule type" value="Genomic_DNA"/>
</dbReference>
<feature type="signal peptide" evidence="3">
    <location>
        <begin position="1"/>
        <end position="25"/>
    </location>
</feature>
<accession>A0A250XRX3</accession>
<comment type="caution">
    <text evidence="4">The sequence shown here is derived from an EMBL/GenBank/DDBJ whole genome shotgun (WGS) entry which is preliminary data.</text>
</comment>
<dbReference type="InterPro" id="IPR002347">
    <property type="entry name" value="SDR_fam"/>
</dbReference>
<dbReference type="GO" id="GO:0016491">
    <property type="term" value="F:oxidoreductase activity"/>
    <property type="evidence" value="ECO:0007669"/>
    <property type="project" value="UniProtKB-KW"/>
</dbReference>
<keyword evidence="5" id="KW-1185">Reference proteome</keyword>
<dbReference type="SUPFAM" id="SSF51735">
    <property type="entry name" value="NAD(P)-binding Rossmann-fold domains"/>
    <property type="match status" value="1"/>
</dbReference>
<dbReference type="AlphaFoldDB" id="A0A250XRX3"/>
<reference evidence="4 5" key="1">
    <citation type="submission" date="2017-08" db="EMBL/GenBank/DDBJ databases">
        <title>Acidophilic green algal genome provides insights into adaptation to an acidic environment.</title>
        <authorList>
            <person name="Hirooka S."/>
            <person name="Hirose Y."/>
            <person name="Kanesaki Y."/>
            <person name="Higuchi S."/>
            <person name="Fujiwara T."/>
            <person name="Onuma R."/>
            <person name="Era A."/>
            <person name="Ohbayashi R."/>
            <person name="Uzuka A."/>
            <person name="Nozaki H."/>
            <person name="Yoshikawa H."/>
            <person name="Miyagishima S.Y."/>
        </authorList>
    </citation>
    <scope>NUCLEOTIDE SEQUENCE [LARGE SCALE GENOMIC DNA]</scope>
    <source>
        <strain evidence="4 5">NIES-2499</strain>
    </source>
</reference>
<evidence type="ECO:0000313" key="5">
    <source>
        <dbReference type="Proteomes" id="UP000232323"/>
    </source>
</evidence>
<evidence type="ECO:0000256" key="1">
    <source>
        <dbReference type="ARBA" id="ARBA00023002"/>
    </source>
</evidence>
<dbReference type="PANTHER" id="PTHR43157">
    <property type="entry name" value="PHOSPHATIDYLINOSITOL-GLYCAN BIOSYNTHESIS CLASS F PROTEIN-RELATED"/>
    <property type="match status" value="1"/>
</dbReference>
<feature type="chain" id="PRO_5013010164" evidence="3">
    <location>
        <begin position="26"/>
        <end position="452"/>
    </location>
</feature>
<gene>
    <name evidence="4" type="ORF">CEUSTIGMA_g13219.t1</name>
</gene>
<dbReference type="Gene3D" id="3.40.50.720">
    <property type="entry name" value="NAD(P)-binding Rossmann-like Domain"/>
    <property type="match status" value="1"/>
</dbReference>
<evidence type="ECO:0000256" key="2">
    <source>
        <dbReference type="SAM" id="MobiDB-lite"/>
    </source>
</evidence>
<protein>
    <submittedName>
        <fullName evidence="4">Uncharacterized protein</fullName>
    </submittedName>
</protein>
<sequence>MIALTPECGLVFILKLAIAMSPAWSRRVLITGATKGGIGFEAARQLLSQGHHVVLTLRDRAKAKEAVETLVQELVVNSGQSEVQARERVQWVKLDLLSFASVREAGAEIRQKFTSLDALLLNAGTVPSKPQPQFSEDGWETTYQANHLSHFLLTHLLLPTLMASTAPGGARVVVVSSELHARGLGKIPASPSYLHSFSLKSESATHRTESATSRQDQKEGAVGQEPFFTPLQIYALSKLYNLWFAFKFSSMCAEAGLPITVDTVTPGFVPASNLGRSGLSWWVRIAWSLIMPRLPFAVTLQVGAKRLADVVAGRQALEEQQQQQQPAPGTSNLQKAATLHTNPFDKGLKDQSLGSDINEANGPSSDELVHPVIGTNHNAATSSRGDGEECILLPRFGSGRYFSKGKPCPSSPDSCDLQRQEELWMLSMKATGLAGDASAYLPSSARLPALVE</sequence>
<dbReference type="OrthoDB" id="542013at2759"/>
<keyword evidence="3" id="KW-0732">Signal</keyword>
<name>A0A250XRX3_9CHLO</name>
<evidence type="ECO:0000256" key="3">
    <source>
        <dbReference type="SAM" id="SignalP"/>
    </source>
</evidence>
<organism evidence="4 5">
    <name type="scientific">Chlamydomonas eustigma</name>
    <dbReference type="NCBI Taxonomy" id="1157962"/>
    <lineage>
        <taxon>Eukaryota</taxon>
        <taxon>Viridiplantae</taxon>
        <taxon>Chlorophyta</taxon>
        <taxon>core chlorophytes</taxon>
        <taxon>Chlorophyceae</taxon>
        <taxon>CS clade</taxon>
        <taxon>Chlamydomonadales</taxon>
        <taxon>Chlamydomonadaceae</taxon>
        <taxon>Chlamydomonas</taxon>
    </lineage>
</organism>
<feature type="region of interest" description="Disordered" evidence="2">
    <location>
        <begin position="344"/>
        <end position="367"/>
    </location>
</feature>
<dbReference type="STRING" id="1157962.A0A250XRX3"/>
<dbReference type="InterPro" id="IPR036291">
    <property type="entry name" value="NAD(P)-bd_dom_sf"/>
</dbReference>